<dbReference type="RefSeq" id="XP_007407008.1">
    <property type="nucleotide sequence ID" value="XM_007406946.1"/>
</dbReference>
<dbReference type="VEuPathDB" id="FungiDB:MELLADRAFT_103811"/>
<dbReference type="Proteomes" id="UP000001072">
    <property type="component" value="Unassembled WGS sequence"/>
</dbReference>
<organism evidence="2">
    <name type="scientific">Melampsora larici-populina (strain 98AG31 / pathotype 3-4-7)</name>
    <name type="common">Poplar leaf rust fungus</name>
    <dbReference type="NCBI Taxonomy" id="747676"/>
    <lineage>
        <taxon>Eukaryota</taxon>
        <taxon>Fungi</taxon>
        <taxon>Dikarya</taxon>
        <taxon>Basidiomycota</taxon>
        <taxon>Pucciniomycotina</taxon>
        <taxon>Pucciniomycetes</taxon>
        <taxon>Pucciniales</taxon>
        <taxon>Melampsoraceae</taxon>
        <taxon>Melampsora</taxon>
    </lineage>
</organism>
<keyword evidence="2" id="KW-1185">Reference proteome</keyword>
<proteinExistence type="predicted"/>
<accession>F4RCJ1</accession>
<dbReference type="HOGENOM" id="CLU_413358_0_0_1"/>
<dbReference type="KEGG" id="mlr:MELLADRAFT_103811"/>
<dbReference type="AlphaFoldDB" id="F4RCJ1"/>
<reference evidence="2" key="1">
    <citation type="journal article" date="2011" name="Proc. Natl. Acad. Sci. U.S.A.">
        <title>Obligate biotrophy features unraveled by the genomic analysis of rust fungi.</title>
        <authorList>
            <person name="Duplessis S."/>
            <person name="Cuomo C.A."/>
            <person name="Lin Y.-C."/>
            <person name="Aerts A."/>
            <person name="Tisserant E."/>
            <person name="Veneault-Fourrey C."/>
            <person name="Joly D.L."/>
            <person name="Hacquard S."/>
            <person name="Amselem J."/>
            <person name="Cantarel B.L."/>
            <person name="Chiu R."/>
            <person name="Coutinho P.M."/>
            <person name="Feau N."/>
            <person name="Field M."/>
            <person name="Frey P."/>
            <person name="Gelhaye E."/>
            <person name="Goldberg J."/>
            <person name="Grabherr M.G."/>
            <person name="Kodira C.D."/>
            <person name="Kohler A."/>
            <person name="Kuees U."/>
            <person name="Lindquist E.A."/>
            <person name="Lucas S.M."/>
            <person name="Mago R."/>
            <person name="Mauceli E."/>
            <person name="Morin E."/>
            <person name="Murat C."/>
            <person name="Pangilinan J.L."/>
            <person name="Park R."/>
            <person name="Pearson M."/>
            <person name="Quesneville H."/>
            <person name="Rouhier N."/>
            <person name="Sakthikumar S."/>
            <person name="Salamov A.A."/>
            <person name="Schmutz J."/>
            <person name="Selles B."/>
            <person name="Shapiro H."/>
            <person name="Tanguay P."/>
            <person name="Tuskan G.A."/>
            <person name="Henrissat B."/>
            <person name="Van de Peer Y."/>
            <person name="Rouze P."/>
            <person name="Ellis J.G."/>
            <person name="Dodds P.N."/>
            <person name="Schein J.E."/>
            <person name="Zhong S."/>
            <person name="Hamelin R.C."/>
            <person name="Grigoriev I.V."/>
            <person name="Szabo L.J."/>
            <person name="Martin F."/>
        </authorList>
    </citation>
    <scope>NUCLEOTIDE SEQUENCE [LARGE SCALE GENOMIC DNA]</scope>
    <source>
        <strain evidence="2">98AG31 / pathotype 3-4-7</strain>
    </source>
</reference>
<name>F4RCJ1_MELLP</name>
<sequence>MIPEKASLTVDRNIDTLKTSGRLTTYCGCYLYIIIVFNLITSHIQTVNSFQGTKNALQNFEEVELQEYLPNRHDGCTMFQRAHDLGNTDFEQKSHDHHACNGLSCVIDVDSEHSDGSRSGDAFAAYTRYGEETEPKSLRYDEASQPSSMFIQNISKGRTEDQESQRDFASVGNQSITHLSCPTSLTRPCEISDQENNGKPLDAWKTAYWISFVRALETYINGNGKEREHATMSILRYTMRMSFDSSQIDALCHIYDQLLKGGELTLFDKAHLSFSLHSYGRFFSQGIRDEDLKKIYQLAQLLEQHCRSDPESLVAIWNGSCSEEDQVVRANFDDVVKGSSLRSSWIHGLITSDGIHTTASALREADPTYIEKKLTQIRVILEEYTDWHMVAPPTTWDMLYLMKILYIFQNHVEEKMKHYKEQMAEGLSDQVRNRWDPIFSLLMECKNLISKAELPMPPKNLEMKKAYSEILNSQVQEEGLNQYGWGEGSQNVFLRMAGHQQLIPEKGTTQGLSILMQFMSSITKPKALIHVIQELGNDPSVITDITKHGDHLNHNKILRLIQWLSMKYYADDKVDFLIKKQIIKKAMEIHREIGNSESRDLVFALIGRLLSLHPTDKELLKLAKFDHVWNSLQIQNLSTDFAPPKVKMSPMEVARRIYKFCYEY</sequence>
<evidence type="ECO:0000313" key="1">
    <source>
        <dbReference type="EMBL" id="EGG09954.1"/>
    </source>
</evidence>
<dbReference type="EMBL" id="GL883096">
    <property type="protein sequence ID" value="EGG09954.1"/>
    <property type="molecule type" value="Genomic_DNA"/>
</dbReference>
<evidence type="ECO:0000313" key="2">
    <source>
        <dbReference type="Proteomes" id="UP000001072"/>
    </source>
</evidence>
<dbReference type="InParanoid" id="F4RCJ1"/>
<dbReference type="OrthoDB" id="10397445at2759"/>
<protein>
    <submittedName>
        <fullName evidence="1">Uncharacterized protein</fullName>
    </submittedName>
</protein>
<gene>
    <name evidence="1" type="ORF">MELLADRAFT_103811</name>
</gene>
<dbReference type="GeneID" id="18922083"/>